<feature type="region of interest" description="Disordered" evidence="1">
    <location>
        <begin position="35"/>
        <end position="100"/>
    </location>
</feature>
<organism evidence="2 3">
    <name type="scientific">Salix brachista</name>
    <dbReference type="NCBI Taxonomy" id="2182728"/>
    <lineage>
        <taxon>Eukaryota</taxon>
        <taxon>Viridiplantae</taxon>
        <taxon>Streptophyta</taxon>
        <taxon>Embryophyta</taxon>
        <taxon>Tracheophyta</taxon>
        <taxon>Spermatophyta</taxon>
        <taxon>Magnoliopsida</taxon>
        <taxon>eudicotyledons</taxon>
        <taxon>Gunneridae</taxon>
        <taxon>Pentapetalae</taxon>
        <taxon>rosids</taxon>
        <taxon>fabids</taxon>
        <taxon>Malpighiales</taxon>
        <taxon>Salicaceae</taxon>
        <taxon>Saliceae</taxon>
        <taxon>Salix</taxon>
    </lineage>
</organism>
<gene>
    <name evidence="2" type="ORF">DKX38_004351</name>
</gene>
<feature type="compositionally biased region" description="Basic and acidic residues" evidence="1">
    <location>
        <begin position="60"/>
        <end position="100"/>
    </location>
</feature>
<evidence type="ECO:0000256" key="1">
    <source>
        <dbReference type="SAM" id="MobiDB-lite"/>
    </source>
</evidence>
<sequence length="214" mass="24764">MDSYNPDNWNWKELFTGDDEDISLNGVPNEYLLQPEVNDTGGSGTDNTVTMTADPRSKRKINDKAYRARCKENEKSQKEELEKLAAENESMRTENESLKEKKVTMLSPTLEEAAIKINQLRSENQRLKRTSDYQGIVLQAFTEKMSSHGKFQNLHDEAARSSESVIQDPRMQEKKRLLEERSRLENENRLLELQNQAYFKMIQDDKNPTGDEAD</sequence>
<name>A0A5N5NB97_9ROSI</name>
<keyword evidence="3" id="KW-1185">Reference proteome</keyword>
<reference evidence="3" key="1">
    <citation type="journal article" date="2019" name="Gigascience">
        <title>De novo genome assembly of the endangered Acer yangbiense, a plant species with extremely small populations endemic to Yunnan Province, China.</title>
        <authorList>
            <person name="Yang J."/>
            <person name="Wariss H.M."/>
            <person name="Tao L."/>
            <person name="Zhang R."/>
            <person name="Yun Q."/>
            <person name="Hollingsworth P."/>
            <person name="Dao Z."/>
            <person name="Luo G."/>
            <person name="Guo H."/>
            <person name="Ma Y."/>
            <person name="Sun W."/>
        </authorList>
    </citation>
    <scope>NUCLEOTIDE SEQUENCE [LARGE SCALE GENOMIC DNA]</scope>
    <source>
        <strain evidence="3">cv. br00</strain>
    </source>
</reference>
<dbReference type="Proteomes" id="UP000326939">
    <property type="component" value="Chromosome 3"/>
</dbReference>
<dbReference type="AlphaFoldDB" id="A0A5N5NB97"/>
<evidence type="ECO:0000313" key="2">
    <source>
        <dbReference type="EMBL" id="KAB5564297.1"/>
    </source>
</evidence>
<accession>A0A5N5NB97</accession>
<dbReference type="EMBL" id="VDCV01000003">
    <property type="protein sequence ID" value="KAB5564297.1"/>
    <property type="molecule type" value="Genomic_DNA"/>
</dbReference>
<evidence type="ECO:0000313" key="3">
    <source>
        <dbReference type="Proteomes" id="UP000326939"/>
    </source>
</evidence>
<protein>
    <recommendedName>
        <fullName evidence="4">BZIP domain-containing protein</fullName>
    </recommendedName>
</protein>
<evidence type="ECO:0008006" key="4">
    <source>
        <dbReference type="Google" id="ProtNLM"/>
    </source>
</evidence>
<comment type="caution">
    <text evidence="2">The sequence shown here is derived from an EMBL/GenBank/DDBJ whole genome shotgun (WGS) entry which is preliminary data.</text>
</comment>
<proteinExistence type="predicted"/>